<evidence type="ECO:0000313" key="8">
    <source>
        <dbReference type="EMBL" id="BAV63382.1"/>
    </source>
</evidence>
<sequence length="173" mass="19546">MRHDARKLEIWHAHRATLVESATALVGDRGNAEDIVQEAWLRFNRPPDQERSRLVTHPVGYLYRIVRNLAIDFLRKQRTSETIEAPGDPDAETVASPLPSPEQHALDRDELRAVETALSALPERTRTIFELYNYHGVTMQDIAARMHISVGLVHLLIKQAVTHCANAISDDEA</sequence>
<evidence type="ECO:0000313" key="9">
    <source>
        <dbReference type="Proteomes" id="UP000218272"/>
    </source>
</evidence>
<comment type="similarity">
    <text evidence="1">Belongs to the sigma-70 factor family. ECF subfamily.</text>
</comment>
<dbReference type="GO" id="GO:0003677">
    <property type="term" value="F:DNA binding"/>
    <property type="evidence" value="ECO:0007669"/>
    <property type="project" value="InterPro"/>
</dbReference>
<evidence type="ECO:0000256" key="4">
    <source>
        <dbReference type="ARBA" id="ARBA00023163"/>
    </source>
</evidence>
<gene>
    <name evidence="8" type="ORF">SCLO_1003420</name>
</gene>
<dbReference type="RefSeq" id="WP_066521330.1">
    <property type="nucleotide sequence ID" value="NZ_AP017655.1"/>
</dbReference>
<dbReference type="KEGG" id="sclo:SCLO_1003420"/>
<dbReference type="GO" id="GO:0016987">
    <property type="term" value="F:sigma factor activity"/>
    <property type="evidence" value="ECO:0007669"/>
    <property type="project" value="UniProtKB-KW"/>
</dbReference>
<dbReference type="CDD" id="cd06171">
    <property type="entry name" value="Sigma70_r4"/>
    <property type="match status" value="1"/>
</dbReference>
<dbReference type="Gene3D" id="1.10.1740.10">
    <property type="match status" value="1"/>
</dbReference>
<accession>A0A1E1EYU5</accession>
<proteinExistence type="inferred from homology"/>
<dbReference type="InterPro" id="IPR013325">
    <property type="entry name" value="RNA_pol_sigma_r2"/>
</dbReference>
<keyword evidence="9" id="KW-1185">Reference proteome</keyword>
<protein>
    <submittedName>
        <fullName evidence="8">ECF family RNA polymerase sigma factor</fullName>
    </submittedName>
</protein>
<feature type="domain" description="RNA polymerase sigma factor 70 region 4 type 2" evidence="7">
    <location>
        <begin position="112"/>
        <end position="164"/>
    </location>
</feature>
<dbReference type="NCBIfam" id="TIGR02937">
    <property type="entry name" value="sigma70-ECF"/>
    <property type="match status" value="1"/>
</dbReference>
<evidence type="ECO:0000256" key="3">
    <source>
        <dbReference type="ARBA" id="ARBA00023082"/>
    </source>
</evidence>
<feature type="region of interest" description="Disordered" evidence="5">
    <location>
        <begin position="83"/>
        <end position="104"/>
    </location>
</feature>
<dbReference type="InterPro" id="IPR013249">
    <property type="entry name" value="RNA_pol_sigma70_r4_t2"/>
</dbReference>
<dbReference type="InterPro" id="IPR014284">
    <property type="entry name" value="RNA_pol_sigma-70_dom"/>
</dbReference>
<feature type="domain" description="RNA polymerase sigma-70 region 2" evidence="6">
    <location>
        <begin position="12"/>
        <end position="78"/>
    </location>
</feature>
<dbReference type="EMBL" id="AP017655">
    <property type="protein sequence ID" value="BAV63382.1"/>
    <property type="molecule type" value="Genomic_DNA"/>
</dbReference>
<evidence type="ECO:0000256" key="1">
    <source>
        <dbReference type="ARBA" id="ARBA00010641"/>
    </source>
</evidence>
<dbReference type="Gene3D" id="1.10.10.10">
    <property type="entry name" value="Winged helix-like DNA-binding domain superfamily/Winged helix DNA-binding domain"/>
    <property type="match status" value="1"/>
</dbReference>
<dbReference type="PANTHER" id="PTHR43133">
    <property type="entry name" value="RNA POLYMERASE ECF-TYPE SIGMA FACTO"/>
    <property type="match status" value="1"/>
</dbReference>
<reference evidence="8 9" key="1">
    <citation type="submission" date="2016-10" db="EMBL/GenBank/DDBJ databases">
        <title>Complete Genome Sequence of the Nonylphenol-Degrading Bacterium Sphingobium cloacae JCM 10874T.</title>
        <authorList>
            <person name="Ootsuka M."/>
            <person name="Nishizawa T."/>
            <person name="Ohta H."/>
        </authorList>
    </citation>
    <scope>NUCLEOTIDE SEQUENCE [LARGE SCALE GENOMIC DNA]</scope>
    <source>
        <strain evidence="8 9">JCM 10874</strain>
    </source>
</reference>
<evidence type="ECO:0000259" key="6">
    <source>
        <dbReference type="Pfam" id="PF04542"/>
    </source>
</evidence>
<dbReference type="InterPro" id="IPR039425">
    <property type="entry name" value="RNA_pol_sigma-70-like"/>
</dbReference>
<keyword evidence="2" id="KW-0805">Transcription regulation</keyword>
<dbReference type="SUPFAM" id="SSF88659">
    <property type="entry name" value="Sigma3 and sigma4 domains of RNA polymerase sigma factors"/>
    <property type="match status" value="1"/>
</dbReference>
<organism evidence="8 9">
    <name type="scientific">Sphingobium cloacae</name>
    <dbReference type="NCBI Taxonomy" id="120107"/>
    <lineage>
        <taxon>Bacteria</taxon>
        <taxon>Pseudomonadati</taxon>
        <taxon>Pseudomonadota</taxon>
        <taxon>Alphaproteobacteria</taxon>
        <taxon>Sphingomonadales</taxon>
        <taxon>Sphingomonadaceae</taxon>
        <taxon>Sphingobium</taxon>
    </lineage>
</organism>
<dbReference type="OrthoDB" id="9794372at2"/>
<name>A0A1E1EYU5_9SPHN</name>
<dbReference type="PANTHER" id="PTHR43133:SF63">
    <property type="entry name" value="RNA POLYMERASE SIGMA FACTOR FECI-RELATED"/>
    <property type="match status" value="1"/>
</dbReference>
<evidence type="ECO:0000256" key="2">
    <source>
        <dbReference type="ARBA" id="ARBA00023015"/>
    </source>
</evidence>
<dbReference type="SUPFAM" id="SSF88946">
    <property type="entry name" value="Sigma2 domain of RNA polymerase sigma factors"/>
    <property type="match status" value="1"/>
</dbReference>
<dbReference type="Pfam" id="PF08281">
    <property type="entry name" value="Sigma70_r4_2"/>
    <property type="match status" value="1"/>
</dbReference>
<evidence type="ECO:0000256" key="5">
    <source>
        <dbReference type="SAM" id="MobiDB-lite"/>
    </source>
</evidence>
<dbReference type="GO" id="GO:0006352">
    <property type="term" value="P:DNA-templated transcription initiation"/>
    <property type="evidence" value="ECO:0007669"/>
    <property type="project" value="InterPro"/>
</dbReference>
<dbReference type="InterPro" id="IPR036388">
    <property type="entry name" value="WH-like_DNA-bd_sf"/>
</dbReference>
<keyword evidence="3" id="KW-0731">Sigma factor</keyword>
<evidence type="ECO:0000259" key="7">
    <source>
        <dbReference type="Pfam" id="PF08281"/>
    </source>
</evidence>
<dbReference type="InterPro" id="IPR013324">
    <property type="entry name" value="RNA_pol_sigma_r3/r4-like"/>
</dbReference>
<dbReference type="Pfam" id="PF04542">
    <property type="entry name" value="Sigma70_r2"/>
    <property type="match status" value="1"/>
</dbReference>
<dbReference type="Proteomes" id="UP000218272">
    <property type="component" value="Chromosome SCLO_1"/>
</dbReference>
<keyword evidence="4" id="KW-0804">Transcription</keyword>
<dbReference type="AlphaFoldDB" id="A0A1E1EYU5"/>
<dbReference type="InterPro" id="IPR007627">
    <property type="entry name" value="RNA_pol_sigma70_r2"/>
</dbReference>